<keyword evidence="2" id="KW-0315">Glutamine amidotransferase</keyword>
<evidence type="ECO:0000313" key="5">
    <source>
        <dbReference type="WBParaSite" id="ALUE_0000235201-mRNA-1"/>
    </source>
</evidence>
<reference evidence="5" key="1">
    <citation type="submission" date="2017-02" db="UniProtKB">
        <authorList>
            <consortium name="WormBaseParasite"/>
        </authorList>
    </citation>
    <scope>IDENTIFICATION</scope>
</reference>
<organism evidence="4 5">
    <name type="scientific">Ascaris lumbricoides</name>
    <name type="common">Giant roundworm</name>
    <dbReference type="NCBI Taxonomy" id="6252"/>
    <lineage>
        <taxon>Eukaryota</taxon>
        <taxon>Metazoa</taxon>
        <taxon>Ecdysozoa</taxon>
        <taxon>Nematoda</taxon>
        <taxon>Chromadorea</taxon>
        <taxon>Rhabditida</taxon>
        <taxon>Spirurina</taxon>
        <taxon>Ascaridomorpha</taxon>
        <taxon>Ascaridoidea</taxon>
        <taxon>Ascarididae</taxon>
        <taxon>Ascaris</taxon>
    </lineage>
</organism>
<evidence type="ECO:0000256" key="1">
    <source>
        <dbReference type="ARBA" id="ARBA00022679"/>
    </source>
</evidence>
<dbReference type="InterPro" id="IPR017932">
    <property type="entry name" value="GATase_2_dom"/>
</dbReference>
<evidence type="ECO:0000256" key="2">
    <source>
        <dbReference type="ARBA" id="ARBA00022962"/>
    </source>
</evidence>
<dbReference type="AlphaFoldDB" id="A0A0M3HLF7"/>
<dbReference type="PROSITE" id="PS51278">
    <property type="entry name" value="GATASE_TYPE_2"/>
    <property type="match status" value="1"/>
</dbReference>
<keyword evidence="1" id="KW-0808">Transferase</keyword>
<sequence length="97" mass="10514">LKIFRGTESSGLVGTNGIRRNHFEIAKGCGLVRDCYTDESLSKFAESIAVLGHNRYSTAGMKGAINCVQPFVVHTAIGLIAIAHNGELVDAKQRRKQ</sequence>
<dbReference type="Proteomes" id="UP000036681">
    <property type="component" value="Unplaced"/>
</dbReference>
<feature type="domain" description="Glutamine amidotransferase type-2" evidence="3">
    <location>
        <begin position="1"/>
        <end position="97"/>
    </location>
</feature>
<proteinExistence type="predicted"/>
<name>A0A0M3HLF7_ASCLU</name>
<accession>A0A0M3HLF7</accession>
<evidence type="ECO:0000313" key="4">
    <source>
        <dbReference type="Proteomes" id="UP000036681"/>
    </source>
</evidence>
<dbReference type="SUPFAM" id="SSF56235">
    <property type="entry name" value="N-terminal nucleophile aminohydrolases (Ntn hydrolases)"/>
    <property type="match status" value="1"/>
</dbReference>
<dbReference type="WBParaSite" id="ALUE_0000235201-mRNA-1">
    <property type="protein sequence ID" value="ALUE_0000235201-mRNA-1"/>
    <property type="gene ID" value="ALUE_0000235201"/>
</dbReference>
<dbReference type="Gene3D" id="3.60.20.10">
    <property type="entry name" value="Glutamine Phosphoribosylpyrophosphate, subunit 1, domain 1"/>
    <property type="match status" value="1"/>
</dbReference>
<keyword evidence="4" id="KW-1185">Reference proteome</keyword>
<protein>
    <submittedName>
        <fullName evidence="5">Glutamine amidotransferase type-2 domain-containing protein</fullName>
    </submittedName>
</protein>
<dbReference type="InterPro" id="IPR029055">
    <property type="entry name" value="Ntn_hydrolases_N"/>
</dbReference>
<dbReference type="GO" id="GO:0016740">
    <property type="term" value="F:transferase activity"/>
    <property type="evidence" value="ECO:0007669"/>
    <property type="project" value="UniProtKB-KW"/>
</dbReference>
<dbReference type="PANTHER" id="PTHR11907">
    <property type="entry name" value="AMIDOPHOSPHORIBOSYLTRANSFERASE"/>
    <property type="match status" value="1"/>
</dbReference>
<evidence type="ECO:0000259" key="3">
    <source>
        <dbReference type="PROSITE" id="PS51278"/>
    </source>
</evidence>